<dbReference type="FunCoup" id="A0A1D2VA74">
    <property type="interactions" value="604"/>
</dbReference>
<evidence type="ECO:0000256" key="12">
    <source>
        <dbReference type="ARBA" id="ARBA00038987"/>
    </source>
</evidence>
<evidence type="ECO:0000256" key="11">
    <source>
        <dbReference type="ARBA" id="ARBA00037890"/>
    </source>
</evidence>
<keyword evidence="9" id="KW-0594">Phospholipid biosynthesis</keyword>
<feature type="transmembrane region" description="Helical" evidence="15">
    <location>
        <begin position="217"/>
        <end position="241"/>
    </location>
</feature>
<feature type="transmembrane region" description="Helical" evidence="15">
    <location>
        <begin position="178"/>
        <end position="197"/>
    </location>
</feature>
<dbReference type="GO" id="GO:0016020">
    <property type="term" value="C:membrane"/>
    <property type="evidence" value="ECO:0007669"/>
    <property type="project" value="InterPro"/>
</dbReference>
<evidence type="ECO:0000256" key="14">
    <source>
        <dbReference type="RuleBase" id="RU003750"/>
    </source>
</evidence>
<evidence type="ECO:0000256" key="6">
    <source>
        <dbReference type="ARBA" id="ARBA00022692"/>
    </source>
</evidence>
<gene>
    <name evidence="16" type="ORF">ASCRUDRAFT_39503</name>
</gene>
<comment type="pathway">
    <text evidence="3">Lipid metabolism.</text>
</comment>
<evidence type="ECO:0000256" key="15">
    <source>
        <dbReference type="SAM" id="Phobius"/>
    </source>
</evidence>
<keyword evidence="8 15" id="KW-0472">Membrane</keyword>
<evidence type="ECO:0000256" key="7">
    <source>
        <dbReference type="ARBA" id="ARBA00022989"/>
    </source>
</evidence>
<keyword evidence="10" id="KW-1208">Phospholipid metabolism</keyword>
<dbReference type="InterPro" id="IPR043130">
    <property type="entry name" value="CDP-OH_PTrfase_TM_dom"/>
</dbReference>
<dbReference type="AlphaFoldDB" id="A0A1D2VA74"/>
<feature type="transmembrane region" description="Helical" evidence="15">
    <location>
        <begin position="48"/>
        <end position="70"/>
    </location>
</feature>
<dbReference type="EC" id="2.7.8.2" evidence="12"/>
<dbReference type="PANTHER" id="PTHR10414:SF37">
    <property type="entry name" value="BB IN A BOXCAR, ISOFORM C"/>
    <property type="match status" value="1"/>
</dbReference>
<dbReference type="Pfam" id="PF01066">
    <property type="entry name" value="CDP-OH_P_transf"/>
    <property type="match status" value="1"/>
</dbReference>
<dbReference type="Gene3D" id="1.20.120.1760">
    <property type="match status" value="1"/>
</dbReference>
<dbReference type="GeneID" id="30964576"/>
<evidence type="ECO:0000256" key="8">
    <source>
        <dbReference type="ARBA" id="ARBA00023136"/>
    </source>
</evidence>
<keyword evidence="9" id="KW-0443">Lipid metabolism</keyword>
<comment type="similarity">
    <text evidence="4 14">Belongs to the CDP-alcohol phosphatidyltransferase class-I family.</text>
</comment>
<keyword evidence="7 15" id="KW-1133">Transmembrane helix</keyword>
<dbReference type="InterPro" id="IPR014472">
    <property type="entry name" value="CHOPT"/>
</dbReference>
<keyword evidence="17" id="KW-1185">Reference proteome</keyword>
<comment type="subcellular location">
    <subcellularLocation>
        <location evidence="2">Endomembrane system</location>
        <topology evidence="2">Multi-pass membrane protein</topology>
    </subcellularLocation>
</comment>
<dbReference type="InterPro" id="IPR048254">
    <property type="entry name" value="CDP_ALCOHOL_P_TRANSF_CS"/>
</dbReference>
<dbReference type="RefSeq" id="XP_020044630.1">
    <property type="nucleotide sequence ID" value="XM_020190940.1"/>
</dbReference>
<dbReference type="PROSITE" id="PS00379">
    <property type="entry name" value="CDP_ALCOHOL_P_TRANSF"/>
    <property type="match status" value="1"/>
</dbReference>
<protein>
    <recommendedName>
        <fullName evidence="12">diacylglycerol cholinephosphotransferase</fullName>
        <ecNumber evidence="12">2.7.8.2</ecNumber>
    </recommendedName>
</protein>
<feature type="transmembrane region" description="Helical" evidence="15">
    <location>
        <begin position="139"/>
        <end position="158"/>
    </location>
</feature>
<dbReference type="InParanoid" id="A0A1D2VA74"/>
<name>A0A1D2VA74_9ASCO</name>
<dbReference type="GO" id="GO:0101026">
    <property type="term" value="P:mitotic nuclear membrane biogenesis"/>
    <property type="evidence" value="ECO:0007669"/>
    <property type="project" value="EnsemblFungi"/>
</dbReference>
<dbReference type="PIRSF" id="PIRSF015665">
    <property type="entry name" value="CHOPT"/>
    <property type="match status" value="1"/>
</dbReference>
<dbReference type="GO" id="GO:0004142">
    <property type="term" value="F:diacylglycerol cholinephosphotransferase activity"/>
    <property type="evidence" value="ECO:0007669"/>
    <property type="project" value="UniProtKB-EC"/>
</dbReference>
<dbReference type="STRING" id="1344418.A0A1D2VA74"/>
<feature type="transmembrane region" description="Helical" evidence="15">
    <location>
        <begin position="332"/>
        <end position="353"/>
    </location>
</feature>
<dbReference type="PANTHER" id="PTHR10414">
    <property type="entry name" value="ETHANOLAMINEPHOSPHOTRANSFERASE"/>
    <property type="match status" value="1"/>
</dbReference>
<comment type="cofactor">
    <cofactor evidence="1">
        <name>Mg(2+)</name>
        <dbReference type="ChEBI" id="CHEBI:18420"/>
    </cofactor>
</comment>
<evidence type="ECO:0000313" key="17">
    <source>
        <dbReference type="Proteomes" id="UP000095038"/>
    </source>
</evidence>
<reference evidence="17" key="1">
    <citation type="submission" date="2016-05" db="EMBL/GenBank/DDBJ databases">
        <title>Comparative genomics of biotechnologically important yeasts.</title>
        <authorList>
            <consortium name="DOE Joint Genome Institute"/>
            <person name="Riley R."/>
            <person name="Haridas S."/>
            <person name="Wolfe K.H."/>
            <person name="Lopes M.R."/>
            <person name="Hittinger C.T."/>
            <person name="Goker M."/>
            <person name="Salamov A."/>
            <person name="Wisecaver J."/>
            <person name="Long T.M."/>
            <person name="Aerts A.L."/>
            <person name="Barry K."/>
            <person name="Choi C."/>
            <person name="Clum A."/>
            <person name="Coughlan A.Y."/>
            <person name="Deshpande S."/>
            <person name="Douglass A.P."/>
            <person name="Hanson S.J."/>
            <person name="Klenk H.-P."/>
            <person name="Labutti K."/>
            <person name="Lapidus A."/>
            <person name="Lindquist E."/>
            <person name="Lipzen A."/>
            <person name="Meier-Kolthoff J.P."/>
            <person name="Ohm R.A."/>
            <person name="Otillar R.P."/>
            <person name="Pangilinan J."/>
            <person name="Peng Y."/>
            <person name="Rokas A."/>
            <person name="Rosa C.A."/>
            <person name="Scheuner C."/>
            <person name="Sibirny A.A."/>
            <person name="Slot J.C."/>
            <person name="Stielow J.B."/>
            <person name="Sun H."/>
            <person name="Kurtzman C.P."/>
            <person name="Blackwell M."/>
            <person name="Grigoriev I.V."/>
            <person name="Jeffries T.W."/>
        </authorList>
    </citation>
    <scope>NUCLEOTIDE SEQUENCE [LARGE SCALE GENOMIC DNA]</scope>
    <source>
        <strain evidence="17">DSM 1968</strain>
    </source>
</reference>
<evidence type="ECO:0000256" key="10">
    <source>
        <dbReference type="ARBA" id="ARBA00023264"/>
    </source>
</evidence>
<accession>A0A1D2VA74</accession>
<evidence type="ECO:0000256" key="9">
    <source>
        <dbReference type="ARBA" id="ARBA00023209"/>
    </source>
</evidence>
<keyword evidence="5 14" id="KW-0808">Transferase</keyword>
<keyword evidence="9" id="KW-0444">Lipid biosynthesis</keyword>
<comment type="catalytic activity">
    <reaction evidence="13">
        <text>CDP-N,N-dimethylethanolamine + a 1,2-diacyl-sn-glycerol = a 1,2-diacyl-sn-glycero-3-phospho-N,N-dimethylethanolamine + CMP + H(+)</text>
        <dbReference type="Rhea" id="RHEA:33775"/>
        <dbReference type="ChEBI" id="CHEBI:15378"/>
        <dbReference type="ChEBI" id="CHEBI:17815"/>
        <dbReference type="ChEBI" id="CHEBI:60377"/>
        <dbReference type="ChEBI" id="CHEBI:64572"/>
        <dbReference type="ChEBI" id="CHEBI:65117"/>
    </reaction>
    <physiologicalReaction direction="left-to-right" evidence="13">
        <dbReference type="Rhea" id="RHEA:33776"/>
    </physiologicalReaction>
</comment>
<comment type="pathway">
    <text evidence="11">Phospholipid metabolism; phosphatidylcholine biosynthesis; phosphatidylcholine from phosphocholine: step 2/2.</text>
</comment>
<dbReference type="GO" id="GO:0006654">
    <property type="term" value="P:phosphatidic acid biosynthetic process"/>
    <property type="evidence" value="ECO:0007669"/>
    <property type="project" value="EnsemblFungi"/>
</dbReference>
<evidence type="ECO:0000256" key="3">
    <source>
        <dbReference type="ARBA" id="ARBA00005189"/>
    </source>
</evidence>
<feature type="transmembrane region" description="Helical" evidence="15">
    <location>
        <begin position="300"/>
        <end position="320"/>
    </location>
</feature>
<sequence length="404" mass="46402">MGAFIHNLEGLKDYKYQGEDHSIVTKYVLKPFWLKFVQIFPLSMAPNLVTLLGFCFILINLITVFIYDIYLNNLDCPRWCYLSYAIGLFLYQTFDACDGIHARRTGQSGPLGELFDHCVDAINTTLSTIVFASVTKMNYSFLLIIAQFGCLFNFYLSTWEEYHTHILYLSKFSGPVEGILMIIILFIITFLFGPEIWTKKLFQINLSNLFNATNSPLSSNLILTFNCTNIYIILGIFSLYFNIRTSVNNVMRAYKKDPSTQYDNTKKAVKGLIPFLLYYLSIFVYSLLIQDYLFAEKSTIFLPFIISIGLNIAFSVGRIIVSHLTLNDFPYFFPPMLIPLFQLLTYTIFGSLLKFDKQSLAINLVYTGLGLSLAIHGTFIYEIIHEITEYLDIYALTIKHPKIA</sequence>
<organism evidence="16 17">
    <name type="scientific">Ascoidea rubescens DSM 1968</name>
    <dbReference type="NCBI Taxonomy" id="1344418"/>
    <lineage>
        <taxon>Eukaryota</taxon>
        <taxon>Fungi</taxon>
        <taxon>Dikarya</taxon>
        <taxon>Ascomycota</taxon>
        <taxon>Saccharomycotina</taxon>
        <taxon>Saccharomycetes</taxon>
        <taxon>Ascoideaceae</taxon>
        <taxon>Ascoidea</taxon>
    </lineage>
</organism>
<proteinExistence type="inferred from homology"/>
<evidence type="ECO:0000256" key="1">
    <source>
        <dbReference type="ARBA" id="ARBA00001946"/>
    </source>
</evidence>
<evidence type="ECO:0000256" key="13">
    <source>
        <dbReference type="ARBA" id="ARBA00051857"/>
    </source>
</evidence>
<feature type="transmembrane region" description="Helical" evidence="15">
    <location>
        <begin position="360"/>
        <end position="381"/>
    </location>
</feature>
<dbReference type="FunFam" id="1.20.120.1760:FF:000012">
    <property type="entry name" value="sn-1,2-diacylglycerol cholinephosphotransferase"/>
    <property type="match status" value="1"/>
</dbReference>
<evidence type="ECO:0000256" key="2">
    <source>
        <dbReference type="ARBA" id="ARBA00004127"/>
    </source>
</evidence>
<dbReference type="EMBL" id="KV454493">
    <property type="protein sequence ID" value="ODV58323.1"/>
    <property type="molecule type" value="Genomic_DNA"/>
</dbReference>
<dbReference type="OrthoDB" id="196717at2759"/>
<dbReference type="GO" id="GO:0012505">
    <property type="term" value="C:endomembrane system"/>
    <property type="evidence" value="ECO:0007669"/>
    <property type="project" value="UniProtKB-SubCell"/>
</dbReference>
<evidence type="ECO:0000313" key="16">
    <source>
        <dbReference type="EMBL" id="ODV58323.1"/>
    </source>
</evidence>
<feature type="transmembrane region" description="Helical" evidence="15">
    <location>
        <begin position="268"/>
        <end position="288"/>
    </location>
</feature>
<dbReference type="InterPro" id="IPR000462">
    <property type="entry name" value="CDP-OH_P_trans"/>
</dbReference>
<evidence type="ECO:0000256" key="5">
    <source>
        <dbReference type="ARBA" id="ARBA00022679"/>
    </source>
</evidence>
<keyword evidence="6 15" id="KW-0812">Transmembrane</keyword>
<evidence type="ECO:0000256" key="4">
    <source>
        <dbReference type="ARBA" id="ARBA00010441"/>
    </source>
</evidence>
<dbReference type="Proteomes" id="UP000095038">
    <property type="component" value="Unassembled WGS sequence"/>
</dbReference>